<gene>
    <name evidence="8" type="ORF">ACFOPH_13390</name>
</gene>
<dbReference type="Proteomes" id="UP001595665">
    <property type="component" value="Unassembled WGS sequence"/>
</dbReference>
<evidence type="ECO:0000259" key="7">
    <source>
        <dbReference type="Pfam" id="PF16822"/>
    </source>
</evidence>
<evidence type="ECO:0000256" key="1">
    <source>
        <dbReference type="ARBA" id="ARBA00004418"/>
    </source>
</evidence>
<dbReference type="Pfam" id="PF16822">
    <property type="entry name" value="ALGX"/>
    <property type="match status" value="1"/>
</dbReference>
<proteinExistence type="predicted"/>
<protein>
    <recommendedName>
        <fullName evidence="7">AlgX/AlgJ SGNH hydrolase-like domain-containing protein</fullName>
    </recommendedName>
</protein>
<keyword evidence="9" id="KW-1185">Reference proteome</keyword>
<organism evidence="8 9">
    <name type="scientific">Massilia haematophila</name>
    <dbReference type="NCBI Taxonomy" id="457923"/>
    <lineage>
        <taxon>Bacteria</taxon>
        <taxon>Pseudomonadati</taxon>
        <taxon>Pseudomonadota</taxon>
        <taxon>Betaproteobacteria</taxon>
        <taxon>Burkholderiales</taxon>
        <taxon>Oxalobacteraceae</taxon>
        <taxon>Telluria group</taxon>
        <taxon>Massilia</taxon>
    </lineage>
</organism>
<keyword evidence="5" id="KW-0574">Periplasm</keyword>
<name>A0ABV7PMD1_9BURK</name>
<reference evidence="9" key="1">
    <citation type="journal article" date="2019" name="Int. J. Syst. Evol. Microbiol.">
        <title>The Global Catalogue of Microorganisms (GCM) 10K type strain sequencing project: providing services to taxonomists for standard genome sequencing and annotation.</title>
        <authorList>
            <consortium name="The Broad Institute Genomics Platform"/>
            <consortium name="The Broad Institute Genome Sequencing Center for Infectious Disease"/>
            <person name="Wu L."/>
            <person name="Ma J."/>
        </authorList>
    </citation>
    <scope>NUCLEOTIDE SEQUENCE [LARGE SCALE GENOMIC DNA]</scope>
    <source>
        <strain evidence="9">CCM 7480</strain>
    </source>
</reference>
<keyword evidence="6" id="KW-0016">Alginate biosynthesis</keyword>
<evidence type="ECO:0000256" key="4">
    <source>
        <dbReference type="ARBA" id="ARBA00022729"/>
    </source>
</evidence>
<comment type="pathway">
    <text evidence="2">Glycan biosynthesis; alginate biosynthesis.</text>
</comment>
<dbReference type="InterPro" id="IPR031811">
    <property type="entry name" value="ALGX/ALGJ_SGNH-like"/>
</dbReference>
<comment type="subcellular location">
    <subcellularLocation>
        <location evidence="1">Periplasm</location>
    </subcellularLocation>
</comment>
<evidence type="ECO:0000256" key="2">
    <source>
        <dbReference type="ARBA" id="ARBA00005182"/>
    </source>
</evidence>
<evidence type="ECO:0000256" key="6">
    <source>
        <dbReference type="ARBA" id="ARBA00022841"/>
    </source>
</evidence>
<comment type="caution">
    <text evidence="8">The sequence shown here is derived from an EMBL/GenBank/DDBJ whole genome shotgun (WGS) entry which is preliminary data.</text>
</comment>
<evidence type="ECO:0000313" key="9">
    <source>
        <dbReference type="Proteomes" id="UP001595665"/>
    </source>
</evidence>
<keyword evidence="3" id="KW-0808">Transferase</keyword>
<dbReference type="RefSeq" id="WP_379735748.1">
    <property type="nucleotide sequence ID" value="NZ_JBHRVV010000001.1"/>
</dbReference>
<sequence length="455" mass="49954">MTQFASIRKLPTPELHAWALDFPAAGAAARIGDRGLYLQGWALGKGEAACAELVVRIGSGEEARDKVLAFSNPRPDVIRRVLGAVPDEHPRLRCGFIAHLDPVPEQFTLGVNLEGQTVWLCDVTLEGTPVPRTVSPATHQVIQGSDGWLYLDNDTNHSVDQYTGRLTLEPEDLARWLDYLDACASIAADTHARHAVMIAASKEQVLPEHYPHAKGAYTVHEQVLGLSRPQHQVIDTAALLRARPDRAQCFIKTDTHWTDRGAMQAALALVEQLDLDTEAARRCWAGDVYHTMPFAGDLGSKLQPALVAPTEFLQAAPATQDAVFDNHLPNIGRVLVFGCKHAPWQATLLLFGASSSYPMLKYLKRVFRRIVFVHSAGNIDTAVVAHERPDYLVMQTTARFMITPPGVGFVLRHAVAEKLRAADAQARARAQACAAVAAHDPKNLPYCEMLDIHEH</sequence>
<evidence type="ECO:0000313" key="8">
    <source>
        <dbReference type="EMBL" id="MFC3459228.1"/>
    </source>
</evidence>
<keyword evidence="4" id="KW-0732">Signal</keyword>
<evidence type="ECO:0000256" key="5">
    <source>
        <dbReference type="ARBA" id="ARBA00022764"/>
    </source>
</evidence>
<accession>A0ABV7PMD1</accession>
<dbReference type="EMBL" id="JBHRVV010000001">
    <property type="protein sequence ID" value="MFC3459228.1"/>
    <property type="molecule type" value="Genomic_DNA"/>
</dbReference>
<evidence type="ECO:0000256" key="3">
    <source>
        <dbReference type="ARBA" id="ARBA00022679"/>
    </source>
</evidence>
<feature type="domain" description="AlgX/AlgJ SGNH hydrolase-like" evidence="7">
    <location>
        <begin position="141"/>
        <end position="303"/>
    </location>
</feature>